<dbReference type="Pfam" id="PF20416">
    <property type="entry name" value="UTP20"/>
    <property type="match status" value="1"/>
</dbReference>
<dbReference type="Gene3D" id="1.25.10.10">
    <property type="entry name" value="Leucine-rich Repeat Variant"/>
    <property type="match status" value="2"/>
</dbReference>
<dbReference type="InterPro" id="IPR011430">
    <property type="entry name" value="UTP20_N"/>
</dbReference>
<evidence type="ECO:0000259" key="1">
    <source>
        <dbReference type="Pfam" id="PF07539"/>
    </source>
</evidence>
<dbReference type="GO" id="GO:0005730">
    <property type="term" value="C:nucleolus"/>
    <property type="evidence" value="ECO:0000318"/>
    <property type="project" value="GO_Central"/>
</dbReference>
<proteinExistence type="predicted"/>
<evidence type="ECO:0000259" key="2">
    <source>
        <dbReference type="Pfam" id="PF20416"/>
    </source>
</evidence>
<reference evidence="5" key="1">
    <citation type="journal article" date="2017" name="Nature">
        <title>The sunflower genome provides insights into oil metabolism, flowering and Asterid evolution.</title>
        <authorList>
            <person name="Badouin H."/>
            <person name="Gouzy J."/>
            <person name="Grassa C.J."/>
            <person name="Murat F."/>
            <person name="Staton S.E."/>
            <person name="Cottret L."/>
            <person name="Lelandais-Briere C."/>
            <person name="Owens G.L."/>
            <person name="Carrere S."/>
            <person name="Mayjonade B."/>
            <person name="Legrand L."/>
            <person name="Gill N."/>
            <person name="Kane N.C."/>
            <person name="Bowers J.E."/>
            <person name="Hubner S."/>
            <person name="Bellec A."/>
            <person name="Berard A."/>
            <person name="Berges H."/>
            <person name="Blanchet N."/>
            <person name="Boniface M.C."/>
            <person name="Brunel D."/>
            <person name="Catrice O."/>
            <person name="Chaidir N."/>
            <person name="Claudel C."/>
            <person name="Donnadieu C."/>
            <person name="Faraut T."/>
            <person name="Fievet G."/>
            <person name="Helmstetter N."/>
            <person name="King M."/>
            <person name="Knapp S.J."/>
            <person name="Lai Z."/>
            <person name="Le Paslier M.C."/>
            <person name="Lippi Y."/>
            <person name="Lorenzon L."/>
            <person name="Mandel J.R."/>
            <person name="Marage G."/>
            <person name="Marchand G."/>
            <person name="Marquand E."/>
            <person name="Bret-Mestries E."/>
            <person name="Morien E."/>
            <person name="Nambeesan S."/>
            <person name="Nguyen T."/>
            <person name="Pegot-Espagnet P."/>
            <person name="Pouilly N."/>
            <person name="Raftis F."/>
            <person name="Sallet E."/>
            <person name="Schiex T."/>
            <person name="Thomas J."/>
            <person name="Vandecasteele C."/>
            <person name="Vares D."/>
            <person name="Vear F."/>
            <person name="Vautrin S."/>
            <person name="Crespi M."/>
            <person name="Mangin B."/>
            <person name="Burke J.M."/>
            <person name="Salse J."/>
            <person name="Munos S."/>
            <person name="Vincourt P."/>
            <person name="Rieseberg L.H."/>
            <person name="Langlade N.B."/>
        </authorList>
    </citation>
    <scope>NUCLEOTIDE SEQUENCE [LARGE SCALE GENOMIC DNA]</scope>
    <source>
        <strain evidence="5">cv. SF193</strain>
    </source>
</reference>
<dbReference type="SUPFAM" id="SSF48371">
    <property type="entry name" value="ARM repeat"/>
    <property type="match status" value="3"/>
</dbReference>
<dbReference type="InterPro" id="IPR052575">
    <property type="entry name" value="SSU_processome_comp_20"/>
</dbReference>
<dbReference type="FunCoup" id="A0A251RNT4">
    <property type="interactions" value="3823"/>
</dbReference>
<dbReference type="InterPro" id="IPR046523">
    <property type="entry name" value="UTP20_dom"/>
</dbReference>
<gene>
    <name evidence="4" type="ORF">HannXRQ_Chr17g0546471</name>
</gene>
<feature type="domain" description="U3 small nucleolar RNA-associated protein 20 C-terminal" evidence="3">
    <location>
        <begin position="2646"/>
        <end position="2722"/>
    </location>
</feature>
<protein>
    <submittedName>
        <fullName evidence="4">Putative ARM repeat superfamily protein</fullName>
    </submittedName>
</protein>
<dbReference type="GO" id="GO:0032040">
    <property type="term" value="C:small-subunit processome"/>
    <property type="evidence" value="ECO:0000318"/>
    <property type="project" value="GO_Central"/>
</dbReference>
<dbReference type="Proteomes" id="UP000215914">
    <property type="component" value="Chromosome 17"/>
</dbReference>
<feature type="domain" description="U3 small nucleolar RNA-associated protein 20 N-terminal" evidence="1">
    <location>
        <begin position="951"/>
        <end position="1574"/>
    </location>
</feature>
<dbReference type="EMBL" id="CM007906">
    <property type="protein sequence ID" value="OTF86045.1"/>
    <property type="molecule type" value="Genomic_DNA"/>
</dbReference>
<name>A0A251RNT4_HELAN</name>
<dbReference type="Pfam" id="PF07539">
    <property type="entry name" value="UTP20_N"/>
    <property type="match status" value="1"/>
</dbReference>
<dbReference type="PANTHER" id="PTHR17695">
    <property type="entry name" value="SMALL SUBUNIT PROCESSOME COMPONENT 20 HOMOLOG"/>
    <property type="match status" value="1"/>
</dbReference>
<dbReference type="PANTHER" id="PTHR17695:SF11">
    <property type="entry name" value="SMALL SUBUNIT PROCESSOME COMPONENT 20 HOMOLOG"/>
    <property type="match status" value="1"/>
</dbReference>
<dbReference type="Pfam" id="PF23099">
    <property type="entry name" value="UTP20_C"/>
    <property type="match status" value="1"/>
</dbReference>
<feature type="domain" description="U3 small nucleolar RNA-associated protein 20" evidence="2">
    <location>
        <begin position="1772"/>
        <end position="1987"/>
    </location>
</feature>
<dbReference type="InParanoid" id="A0A251RNT4"/>
<evidence type="ECO:0000259" key="3">
    <source>
        <dbReference type="Pfam" id="PF23099"/>
    </source>
</evidence>
<dbReference type="InterPro" id="IPR057525">
    <property type="entry name" value="UTP20_C"/>
</dbReference>
<dbReference type="InterPro" id="IPR016024">
    <property type="entry name" value="ARM-type_fold"/>
</dbReference>
<dbReference type="STRING" id="4232.A0A251RNT4"/>
<sequence length="2732" mass="311175">MKRKRTFHINKILKTLNPNRSSTVRSRHRRHSPPCVPIGLTGLRRHSACSVGTGIALNLKRLCRTIEIWCKIMATQSHAQAVKSLNNGAGRRRFVFKTFSQRIEDIDVDVFRSLDPLKQEPSEGSSFFRDCLVEWRELNTAEDFISFYEEMLPLVQTLPQIILQKEIILSNLLSRLDMKGRLSLEPILRLIAALSRDLLEDFIPFLQKVADSMVLLLGSGADRESEIIEQIFTSWSCIMMYLQKYLMRDVVNILKVTKKLRFYPKDYIQEFMAESVSFVLRNAPVEQINRGVKKLISEIVTKPLETRKSGASALLFYVMRGFSSKLHSRAEHVLQLLLHNEVIGSCDKDPEGSNPVIEVVITVVQRLCEELQSSELKLLLQLEQKEIYESVSKGDSHHLTHLLSLFISTLEANNMHRAIDFEQVLELVKNLIETFLMPSIMQKAVEQSYNVIDNILQLMLCVLDGLHSGSHAGALASLSMQWAPIFEMRNKSFMKFVKELLSKDASIVQIFRCCITSALTDLVMISEDEAMYLLVTFFEKLQSLDFCLLEEKSKQGVSRVHNFLQENITCWIGKINDAAHKDPSNVEFTATDLAHIWGTITCYSYMTDFEANHYLLMEFVEALDRLLMVNSEIIAALPRRVYESLIGAGLASYQRLSLTAKHDDLPVDKLLYFAKKYKLSIHILSAVADFLDSLDSSTTQADSTRKKYRLEFEAAKTIDAFNIFSENLCHSDKQIRLLTLRILCHYESLRSENDMIIDDHGENVLHSLLAIEATSLSIATSRKVVLLISKIQMDLSAKRIHDAYIPLVFNAVIGIFHNRFNYLWNPAMECFVVLVNDYPSPVWETCMKFLDKCVSNFASYRAHSDQDNSELHGSHDDLLGCFNQFVGPSYEDIPSPTVLSLLIKSLQKVSTFVESRSRQIIPLFLKFLGYEVADLSSVRSFSLEACKGKVWKSVLGDWLSLLKLMRNPKAFYLSQFIKDVLQYRLLDENDFEVQLKVLDCLLNWKDEFLFPYAQNLRNLVNPKTLRDELTRWSLSRDSHLVSEQHRDSLVPLVIRLLVSKVRNLKTLASRKAASMHHRKAVIAFLAELDINELSLFFALLIKPLQIGSSGVDDVSELIWSSAKTSANLDSSAVLSHFTMDNIKSLSSKKIYGFLHVIEEILGVFDESRVKPVLDTFMGSVVRILASCASSTDEEDCAADKQSMASLAPKQLKDLRSLCLKIISSVLSKFDDHDFSVEFWDIFFSALKPLIDGFKQEGASSEKPSSLFVCFLAMSKSHKLVSQFQRANNLVPDIFSILTVPTASEAIISCVLRFIENLLNLDNEVSSHDSNVKGILLPNVNTLVCCLHHLYTSKNTSRKSLKPSDGKELSIFKLLPKYIEDPSLAKKFVDILLPSLTKKPLDWDSCVETMHVIQKMVPMLGSEGSSRMLNTISPLLIHATSDVRLAICGILDLLAASDPSLVHVAELLRELNATSSMEMDVLDYDVIISAYEKINIDFFCSVREEQTLIILSHCVHDMSSQDLILRNSAYRLLLLFLEFCQKIISSEMESNNACWTEIRVRNIINNFFLKYMGDAMNRETSVIKVWMDLLREMVLRLPNVSKLESLHALCNEDPEQDFFNNIVHLQKHRRARALMRFCSVVRDHQLSEVITHKVLVPLFYNMLLEVKDGKGEHLRNACIEALASISGSMSWKQYYALLNKCFKEVKLRPDRQKLFLRLISSIIDHFHFQEVKPGKSTVLVKCTTTDEHEHSDVQNSLHNNVLPKVQKLLTLDTDNVNVNVSLVALKLLKLLPGNVLEVQLPTIIHRVSNFLKNRLDSVRDEARSALAACLKELGLEYLQFVLNVLRSTLKRGFELHVLGYTVNFILSKCLTGPVCGKLDYCLEDILSVVENDVLGEVSEEKEVDKIASKMKETRKKKSFETLELVAENVTFKTHALKIMSFVTRHLQKQLTPKLKSKLETMLRHIALGIERNPTVNQEDILIFTYGFIEDDVNGNQASQHKFSHLVTVFALGILHNRIKKMITKQNIEQVMSLLDPFVGLLCGCLSSKFEDITSASLRCLSLLVKYPLPSLKSQADNIKTALFVILHGSVNAGTPLAESCIRLLTVLLKSTSITLSSDQMHMLLQFPVFVDLQRTPSIVALSLLKAIVRRKVVVPEIYDLANQVAELMVTSQVKPIRKKCSMIFLRFLLDYSLSGKRLQQHLDFLLSNLRYEHPTGRQAVLDMLIAIIMKFPQQVLDEQSQTIFLQLVVCLANDCENEVRSLAGVAIKYLIMNVGSKSQRSILNHTLSWFSGEKQGLWSAAAQVLGLMVEETKKGFAKHIDDTFPIMRRILSSAVNIFKNGQADLSCETTIPLWKEAYYSLVLFEKILLQFPHLSLGKDLEDIWEMICEFLLYPHIWLRNISNRLIALYFKSLPTTSDWTGSIFLTRPSRMFFLAVSFCSQLKASLTDALENDYLRKNTAFAPLKLDSMWQNKKKDEKNDKDGKKEKDEEKHPKPYLVLWKNIVFAILRLHSMLGQEKESLVFWSNVEQKDEEILLRAFVILDSRKGRSMFASLASGLNGRIDVENCENYRFLLISSLVKTMGKIALDMEEVQMRLVFDIFGTISPKILDSNEINENAEQKDGQTLAYQVLLPLYKICEGFAGKVLSDEAKQFAQAVRDSIRDVIEAQNFSKVYNSIRKNLKAKRDKRKQGEKIMAVVNPERNAKRKLRIAAKHKVNKKRKIMTMKFGRNWVN</sequence>
<dbReference type="InterPro" id="IPR011989">
    <property type="entry name" value="ARM-like"/>
</dbReference>
<evidence type="ECO:0000313" key="4">
    <source>
        <dbReference type="EMBL" id="OTF86045.1"/>
    </source>
</evidence>
<organism evidence="4 5">
    <name type="scientific">Helianthus annuus</name>
    <name type="common">Common sunflower</name>
    <dbReference type="NCBI Taxonomy" id="4232"/>
    <lineage>
        <taxon>Eukaryota</taxon>
        <taxon>Viridiplantae</taxon>
        <taxon>Streptophyta</taxon>
        <taxon>Embryophyta</taxon>
        <taxon>Tracheophyta</taxon>
        <taxon>Spermatophyta</taxon>
        <taxon>Magnoliopsida</taxon>
        <taxon>eudicotyledons</taxon>
        <taxon>Gunneridae</taxon>
        <taxon>Pentapetalae</taxon>
        <taxon>asterids</taxon>
        <taxon>campanulids</taxon>
        <taxon>Asterales</taxon>
        <taxon>Asteraceae</taxon>
        <taxon>Asteroideae</taxon>
        <taxon>Heliantheae alliance</taxon>
        <taxon>Heliantheae</taxon>
        <taxon>Helianthus</taxon>
    </lineage>
</organism>
<dbReference type="GO" id="GO:0030686">
    <property type="term" value="C:90S preribosome"/>
    <property type="evidence" value="ECO:0000318"/>
    <property type="project" value="GO_Central"/>
</dbReference>
<dbReference type="OMA" id="EGLMAMF"/>
<accession>A0A251RNT4</accession>
<keyword evidence="5" id="KW-1185">Reference proteome</keyword>
<evidence type="ECO:0000313" key="5">
    <source>
        <dbReference type="Proteomes" id="UP000215914"/>
    </source>
</evidence>